<reference evidence="1 2" key="1">
    <citation type="submission" date="2021-04" db="EMBL/GenBank/DDBJ databases">
        <authorList>
            <person name="Tang X."/>
            <person name="Zhou X."/>
            <person name="Chen X."/>
            <person name="Cernava T."/>
            <person name="Zhang C."/>
        </authorList>
    </citation>
    <scope>NUCLEOTIDE SEQUENCE [LARGE SCALE GENOMIC DNA]</scope>
    <source>
        <strain evidence="1 2">BH-SS-21</strain>
    </source>
</reference>
<dbReference type="InterPro" id="IPR004163">
    <property type="entry name" value="CoA_transf_BS"/>
</dbReference>
<accession>A0A940Y0I4</accession>
<dbReference type="Gene3D" id="2.30.30.110">
    <property type="match status" value="1"/>
</dbReference>
<dbReference type="EMBL" id="JAGPYQ010000001">
    <property type="protein sequence ID" value="MBQ0850611.1"/>
    <property type="molecule type" value="Genomic_DNA"/>
</dbReference>
<dbReference type="GO" id="GO:0008410">
    <property type="term" value="F:CoA-transferase activity"/>
    <property type="evidence" value="ECO:0007669"/>
    <property type="project" value="InterPro"/>
</dbReference>
<sequence length="253" mass="27142">MNKVTDADTADADIADGATLAVGGFDLCGIPTMLIRALHRSKTSALAVASNNCGTDKGSSGPRTLPASEQGLRCLLRPPHDHLSSRADDQRWPRPSPQRVRVAQRLPAVPVSVPVPGGLVRRGEVWWVQFDERRLVVLLSEENTSAIQVMQVVDPAGVDISGLGIEVSIGTGEGLPFEGVLRLAFPRPGFTPCTWLTTVSRDDLIQREAVLSSVKLSEIDDALQLADQAQERTPETTAKLSAIRDALRLGELG</sequence>
<protein>
    <submittedName>
        <fullName evidence="1">Uncharacterized protein</fullName>
    </submittedName>
</protein>
<dbReference type="Proteomes" id="UP000677413">
    <property type="component" value="Unassembled WGS sequence"/>
</dbReference>
<dbReference type="SUPFAM" id="SSF50118">
    <property type="entry name" value="Cell growth inhibitor/plasmid maintenance toxic component"/>
    <property type="match status" value="1"/>
</dbReference>
<evidence type="ECO:0000313" key="2">
    <source>
        <dbReference type="Proteomes" id="UP000677413"/>
    </source>
</evidence>
<keyword evidence="2" id="KW-1185">Reference proteome</keyword>
<dbReference type="PROSITE" id="PS01273">
    <property type="entry name" value="COA_TRANSF_1"/>
    <property type="match status" value="1"/>
</dbReference>
<proteinExistence type="predicted"/>
<dbReference type="InterPro" id="IPR004165">
    <property type="entry name" value="CoA_trans_fam_I"/>
</dbReference>
<gene>
    <name evidence="1" type="ORF">J8N05_20815</name>
</gene>
<organism evidence="1 2">
    <name type="scientific">Streptomyces liliiviolaceus</name>
    <dbReference type="NCBI Taxonomy" id="2823109"/>
    <lineage>
        <taxon>Bacteria</taxon>
        <taxon>Bacillati</taxon>
        <taxon>Actinomycetota</taxon>
        <taxon>Actinomycetes</taxon>
        <taxon>Kitasatosporales</taxon>
        <taxon>Streptomycetaceae</taxon>
        <taxon>Streptomyces</taxon>
    </lineage>
</organism>
<dbReference type="SUPFAM" id="SSF100950">
    <property type="entry name" value="NagB/RpiA/CoA transferase-like"/>
    <property type="match status" value="1"/>
</dbReference>
<dbReference type="Gene3D" id="3.40.1080.10">
    <property type="entry name" value="Glutaconate Coenzyme A-transferase"/>
    <property type="match status" value="1"/>
</dbReference>
<dbReference type="Pfam" id="PF01144">
    <property type="entry name" value="CoA_trans"/>
    <property type="match status" value="1"/>
</dbReference>
<dbReference type="AlphaFoldDB" id="A0A940Y0I4"/>
<dbReference type="InterPro" id="IPR011067">
    <property type="entry name" value="Plasmid_toxin/cell-grow_inhib"/>
</dbReference>
<evidence type="ECO:0000313" key="1">
    <source>
        <dbReference type="EMBL" id="MBQ0850611.1"/>
    </source>
</evidence>
<name>A0A940Y0I4_9ACTN</name>
<dbReference type="InterPro" id="IPR037171">
    <property type="entry name" value="NagB/RpiA_transferase-like"/>
</dbReference>
<comment type="caution">
    <text evidence="1">The sequence shown here is derived from an EMBL/GenBank/DDBJ whole genome shotgun (WGS) entry which is preliminary data.</text>
</comment>